<keyword evidence="1" id="KW-1133">Transmembrane helix</keyword>
<dbReference type="AlphaFoldDB" id="A0A158H792"/>
<reference evidence="2" key="1">
    <citation type="submission" date="2016-01" db="EMBL/GenBank/DDBJ databases">
        <authorList>
            <person name="Peeters C."/>
        </authorList>
    </citation>
    <scope>NUCLEOTIDE SEQUENCE [LARGE SCALE GENOMIC DNA]</scope>
    <source>
        <strain evidence="2">LMG 22940</strain>
    </source>
</reference>
<name>A0A158H792_9BURK</name>
<evidence type="ECO:0000313" key="2">
    <source>
        <dbReference type="EMBL" id="SAL40234.1"/>
    </source>
</evidence>
<evidence type="ECO:0000313" key="3">
    <source>
        <dbReference type="Proteomes" id="UP000054770"/>
    </source>
</evidence>
<evidence type="ECO:0000256" key="1">
    <source>
        <dbReference type="SAM" id="Phobius"/>
    </source>
</evidence>
<keyword evidence="1" id="KW-0472">Membrane</keyword>
<gene>
    <name evidence="2" type="ORF">AWB68_01742</name>
</gene>
<feature type="transmembrane region" description="Helical" evidence="1">
    <location>
        <begin position="12"/>
        <end position="36"/>
    </location>
</feature>
<protein>
    <submittedName>
        <fullName evidence="2">Uncharacterized protein</fullName>
    </submittedName>
</protein>
<proteinExistence type="predicted"/>
<sequence>MPRQNLQVPSTIFIAIYALNFFRIGYQTVAIAWFAAQATGRANSIAQILLASSIATLCMSPVMGMSLYTTSLSRHDSEKARLLSMT</sequence>
<keyword evidence="3" id="KW-1185">Reference proteome</keyword>
<dbReference type="EMBL" id="FCON02000014">
    <property type="protein sequence ID" value="SAL40234.1"/>
    <property type="molecule type" value="Genomic_DNA"/>
</dbReference>
<accession>A0A158H792</accession>
<keyword evidence="1" id="KW-0812">Transmembrane</keyword>
<dbReference type="Proteomes" id="UP000054770">
    <property type="component" value="Unassembled WGS sequence"/>
</dbReference>
<organism evidence="2 3">
    <name type="scientific">Caballeronia choica</name>
    <dbReference type="NCBI Taxonomy" id="326476"/>
    <lineage>
        <taxon>Bacteria</taxon>
        <taxon>Pseudomonadati</taxon>
        <taxon>Pseudomonadota</taxon>
        <taxon>Betaproteobacteria</taxon>
        <taxon>Burkholderiales</taxon>
        <taxon>Burkholderiaceae</taxon>
        <taxon>Caballeronia</taxon>
    </lineage>
</organism>
<feature type="transmembrane region" description="Helical" evidence="1">
    <location>
        <begin position="48"/>
        <end position="68"/>
    </location>
</feature>
<comment type="caution">
    <text evidence="2">The sequence shown here is derived from an EMBL/GenBank/DDBJ whole genome shotgun (WGS) entry which is preliminary data.</text>
</comment>